<name>A0ABS1KTF0_9BACT</name>
<dbReference type="EC" id="2.7.1.24" evidence="5 6"/>
<dbReference type="Gene3D" id="3.40.50.300">
    <property type="entry name" value="P-loop containing nucleotide triphosphate hydrolases"/>
    <property type="match status" value="1"/>
</dbReference>
<dbReference type="Proteomes" id="UP000613030">
    <property type="component" value="Unassembled WGS sequence"/>
</dbReference>
<protein>
    <recommendedName>
        <fullName evidence="5 6">Dephospho-CoA kinase</fullName>
        <ecNumber evidence="5 6">2.7.1.24</ecNumber>
    </recommendedName>
    <alternativeName>
        <fullName evidence="5">Dephosphocoenzyme A kinase</fullName>
    </alternativeName>
</protein>
<keyword evidence="3 5" id="KW-0067">ATP-binding</keyword>
<comment type="function">
    <text evidence="5">Catalyzes the phosphorylation of the 3'-hydroxyl group of dephosphocoenzyme A to form coenzyme A.</text>
</comment>
<reference evidence="7 8" key="1">
    <citation type="submission" date="2021-01" db="EMBL/GenBank/DDBJ databases">
        <title>Chryseolinea sp. Jin1 Genome sequencing and assembly.</title>
        <authorList>
            <person name="Kim I."/>
        </authorList>
    </citation>
    <scope>NUCLEOTIDE SEQUENCE [LARGE SCALE GENOMIC DNA]</scope>
    <source>
        <strain evidence="7 8">Jin1</strain>
    </source>
</reference>
<dbReference type="GO" id="GO:0004140">
    <property type="term" value="F:dephospho-CoA kinase activity"/>
    <property type="evidence" value="ECO:0007669"/>
    <property type="project" value="UniProtKB-EC"/>
</dbReference>
<keyword evidence="5 7" id="KW-0418">Kinase</keyword>
<comment type="pathway">
    <text evidence="5">Cofactor biosynthesis; coenzyme A biosynthesis; CoA from (R)-pantothenate: step 5/5.</text>
</comment>
<keyword evidence="5" id="KW-0963">Cytoplasm</keyword>
<comment type="similarity">
    <text evidence="1 5">Belongs to the CoaE family.</text>
</comment>
<gene>
    <name evidence="5" type="primary">coaE</name>
    <name evidence="7" type="ORF">JI741_10125</name>
</gene>
<dbReference type="NCBIfam" id="TIGR00152">
    <property type="entry name" value="dephospho-CoA kinase"/>
    <property type="match status" value="1"/>
</dbReference>
<evidence type="ECO:0000256" key="1">
    <source>
        <dbReference type="ARBA" id="ARBA00009018"/>
    </source>
</evidence>
<accession>A0ABS1KTF0</accession>
<comment type="subcellular location">
    <subcellularLocation>
        <location evidence="5">Cytoplasm</location>
    </subcellularLocation>
</comment>
<evidence type="ECO:0000313" key="8">
    <source>
        <dbReference type="Proteomes" id="UP000613030"/>
    </source>
</evidence>
<dbReference type="SUPFAM" id="SSF52540">
    <property type="entry name" value="P-loop containing nucleoside triphosphate hydrolases"/>
    <property type="match status" value="1"/>
</dbReference>
<dbReference type="HAMAP" id="MF_00376">
    <property type="entry name" value="Dephospho_CoA_kinase"/>
    <property type="match status" value="1"/>
</dbReference>
<evidence type="ECO:0000256" key="3">
    <source>
        <dbReference type="ARBA" id="ARBA00022840"/>
    </source>
</evidence>
<dbReference type="EMBL" id="JAERRB010000003">
    <property type="protein sequence ID" value="MBL0741576.1"/>
    <property type="molecule type" value="Genomic_DNA"/>
</dbReference>
<dbReference type="Pfam" id="PF01121">
    <property type="entry name" value="CoaE"/>
    <property type="match status" value="1"/>
</dbReference>
<evidence type="ECO:0000313" key="7">
    <source>
        <dbReference type="EMBL" id="MBL0741576.1"/>
    </source>
</evidence>
<keyword evidence="2 5" id="KW-0547">Nucleotide-binding</keyword>
<dbReference type="InterPro" id="IPR027417">
    <property type="entry name" value="P-loop_NTPase"/>
</dbReference>
<dbReference type="InterPro" id="IPR001977">
    <property type="entry name" value="Depp_CoAkinase"/>
</dbReference>
<dbReference type="PANTHER" id="PTHR10695">
    <property type="entry name" value="DEPHOSPHO-COA KINASE-RELATED"/>
    <property type="match status" value="1"/>
</dbReference>
<comment type="catalytic activity">
    <reaction evidence="5">
        <text>3'-dephospho-CoA + ATP = ADP + CoA + H(+)</text>
        <dbReference type="Rhea" id="RHEA:18245"/>
        <dbReference type="ChEBI" id="CHEBI:15378"/>
        <dbReference type="ChEBI" id="CHEBI:30616"/>
        <dbReference type="ChEBI" id="CHEBI:57287"/>
        <dbReference type="ChEBI" id="CHEBI:57328"/>
        <dbReference type="ChEBI" id="CHEBI:456216"/>
        <dbReference type="EC" id="2.7.1.24"/>
    </reaction>
</comment>
<comment type="caution">
    <text evidence="7">The sequence shown here is derived from an EMBL/GenBank/DDBJ whole genome shotgun (WGS) entry which is preliminary data.</text>
</comment>
<dbReference type="CDD" id="cd02022">
    <property type="entry name" value="DPCK"/>
    <property type="match status" value="1"/>
</dbReference>
<evidence type="ECO:0000256" key="4">
    <source>
        <dbReference type="ARBA" id="ARBA00022993"/>
    </source>
</evidence>
<dbReference type="PANTHER" id="PTHR10695:SF46">
    <property type="entry name" value="BIFUNCTIONAL COENZYME A SYNTHASE-RELATED"/>
    <property type="match status" value="1"/>
</dbReference>
<keyword evidence="4 5" id="KW-0173">Coenzyme A biosynthesis</keyword>
<dbReference type="PROSITE" id="PS51219">
    <property type="entry name" value="DPCK"/>
    <property type="match status" value="1"/>
</dbReference>
<evidence type="ECO:0000256" key="2">
    <source>
        <dbReference type="ARBA" id="ARBA00022741"/>
    </source>
</evidence>
<evidence type="ECO:0000256" key="5">
    <source>
        <dbReference type="HAMAP-Rule" id="MF_00376"/>
    </source>
</evidence>
<organism evidence="7 8">
    <name type="scientific">Chryseolinea lacunae</name>
    <dbReference type="NCBI Taxonomy" id="2801331"/>
    <lineage>
        <taxon>Bacteria</taxon>
        <taxon>Pseudomonadati</taxon>
        <taxon>Bacteroidota</taxon>
        <taxon>Cytophagia</taxon>
        <taxon>Cytophagales</taxon>
        <taxon>Fulvivirgaceae</taxon>
        <taxon>Chryseolinea</taxon>
    </lineage>
</organism>
<proteinExistence type="inferred from homology"/>
<evidence type="ECO:0000256" key="6">
    <source>
        <dbReference type="NCBIfam" id="TIGR00152"/>
    </source>
</evidence>
<keyword evidence="8" id="KW-1185">Reference proteome</keyword>
<sequence>MSNSSAVAHPLQVGITGGIGSGKSLVCSIFKALGIPVYDADSHAKELMTTDGILVQQIKKEFGELSFHEDGSLNRGYLSKAVFNDVDKLERLNRLVHPRVGEDYARWVNQNANSPYVLKEAALLFEAGSHQTLDKVMVVVAPEALRIERVLQRDPQRTTEQIKAIIRNQMPEEEKMKRADHVIVNNETELLIPQVVALHHQFLSATASSRS</sequence>
<feature type="binding site" evidence="5">
    <location>
        <begin position="20"/>
        <end position="25"/>
    </location>
    <ligand>
        <name>ATP</name>
        <dbReference type="ChEBI" id="CHEBI:30616"/>
    </ligand>
</feature>
<keyword evidence="5 7" id="KW-0808">Transferase</keyword>